<dbReference type="GO" id="GO:0006629">
    <property type="term" value="P:lipid metabolic process"/>
    <property type="evidence" value="ECO:0007669"/>
    <property type="project" value="InterPro"/>
</dbReference>
<dbReference type="PANTHER" id="PTHR46211:SF1">
    <property type="entry name" value="GLYCEROPHOSPHODIESTER PHOSPHODIESTERASE, CYTOPLASMIC"/>
    <property type="match status" value="1"/>
</dbReference>
<dbReference type="GO" id="GO:0008081">
    <property type="term" value="F:phosphoric diester hydrolase activity"/>
    <property type="evidence" value="ECO:0007669"/>
    <property type="project" value="InterPro"/>
</dbReference>
<evidence type="ECO:0000313" key="3">
    <source>
        <dbReference type="Proteomes" id="UP000248795"/>
    </source>
</evidence>
<organism evidence="2 3">
    <name type="scientific">Aestuariivirga litoralis</name>
    <dbReference type="NCBI Taxonomy" id="2650924"/>
    <lineage>
        <taxon>Bacteria</taxon>
        <taxon>Pseudomonadati</taxon>
        <taxon>Pseudomonadota</taxon>
        <taxon>Alphaproteobacteria</taxon>
        <taxon>Hyphomicrobiales</taxon>
        <taxon>Aestuariivirgaceae</taxon>
        <taxon>Aestuariivirga</taxon>
    </lineage>
</organism>
<protein>
    <submittedName>
        <fullName evidence="2">Glycerophosphodiester phosphodiesterase</fullName>
    </submittedName>
</protein>
<evidence type="ECO:0000259" key="1">
    <source>
        <dbReference type="PROSITE" id="PS51704"/>
    </source>
</evidence>
<dbReference type="PANTHER" id="PTHR46211">
    <property type="entry name" value="GLYCEROPHOSPHORYL DIESTER PHOSPHODIESTERASE"/>
    <property type="match status" value="1"/>
</dbReference>
<comment type="caution">
    <text evidence="2">The sequence shown here is derived from an EMBL/GenBank/DDBJ whole genome shotgun (WGS) entry which is preliminary data.</text>
</comment>
<evidence type="ECO:0000313" key="2">
    <source>
        <dbReference type="EMBL" id="PZF75231.1"/>
    </source>
</evidence>
<dbReference type="AlphaFoldDB" id="A0A2W2AIX9"/>
<dbReference type="PROSITE" id="PS51704">
    <property type="entry name" value="GP_PDE"/>
    <property type="match status" value="1"/>
</dbReference>
<keyword evidence="3" id="KW-1185">Reference proteome</keyword>
<dbReference type="InterPro" id="IPR017946">
    <property type="entry name" value="PLC-like_Pdiesterase_TIM-brl"/>
</dbReference>
<dbReference type="Proteomes" id="UP000248795">
    <property type="component" value="Unassembled WGS sequence"/>
</dbReference>
<name>A0A2W2AIX9_9HYPH</name>
<dbReference type="Gene3D" id="3.20.20.190">
    <property type="entry name" value="Phosphatidylinositol (PI) phosphodiesterase"/>
    <property type="match status" value="1"/>
</dbReference>
<dbReference type="Pfam" id="PF03009">
    <property type="entry name" value="GDPD"/>
    <property type="match status" value="1"/>
</dbReference>
<proteinExistence type="predicted"/>
<reference evidence="3" key="1">
    <citation type="submission" date="2018-06" db="EMBL/GenBank/DDBJ databases">
        <title>Aestuariibacter litoralis strain KCTC 52945T.</title>
        <authorList>
            <person name="Li X."/>
            <person name="Salam N."/>
            <person name="Li J.-L."/>
            <person name="Chen Y.-M."/>
            <person name="Yang Z.-W."/>
            <person name="Zhang L.-Y."/>
            <person name="Han M.-X."/>
            <person name="Xiao M."/>
            <person name="Li W.-J."/>
        </authorList>
    </citation>
    <scope>NUCLEOTIDE SEQUENCE [LARGE SCALE GENOMIC DNA]</scope>
    <source>
        <strain evidence="3">KCTC 52945</strain>
    </source>
</reference>
<dbReference type="RefSeq" id="WP_111200164.1">
    <property type="nucleotide sequence ID" value="NZ_QKVK01000013.1"/>
</dbReference>
<feature type="domain" description="GP-PDE" evidence="1">
    <location>
        <begin position="14"/>
        <end position="251"/>
    </location>
</feature>
<sequence length="251" mass="27926">MSGTATRAVDFLTARPIAHRGLHDFAKGVVENTASAFAAAIAQGYAIECDLQLTRDGEAVVFHDDHLERLTEGRGLVKDHSAAEMQQVAIRNSTDRVQTLKELLAQVRGQVPLVIELKSHWDGDERLAKRAVEELKGYAGPFCLMSFDPDVIAALRRMAPHIIRGIVAERATDSYYSSLPLAKQTELRTFSHVSRTRPDFVSFYCEELPWAPITELRAKGMPIITWTIRSPQQAVMALRCSDQITFEGFSA</sequence>
<dbReference type="SUPFAM" id="SSF51695">
    <property type="entry name" value="PLC-like phosphodiesterases"/>
    <property type="match status" value="1"/>
</dbReference>
<dbReference type="InterPro" id="IPR030395">
    <property type="entry name" value="GP_PDE_dom"/>
</dbReference>
<dbReference type="EMBL" id="QKVK01000013">
    <property type="protein sequence ID" value="PZF75231.1"/>
    <property type="molecule type" value="Genomic_DNA"/>
</dbReference>
<accession>A0A2W2AIX9</accession>
<gene>
    <name evidence="2" type="ORF">DK847_19190</name>
</gene>